<proteinExistence type="predicted"/>
<dbReference type="Proteomes" id="UP000321183">
    <property type="component" value="Chromosome"/>
</dbReference>
<organism evidence="1 2">
    <name type="scientific">Rickettsia asiatica</name>
    <dbReference type="NCBI Taxonomy" id="238800"/>
    <lineage>
        <taxon>Bacteria</taxon>
        <taxon>Pseudomonadati</taxon>
        <taxon>Pseudomonadota</taxon>
        <taxon>Alphaproteobacteria</taxon>
        <taxon>Rickettsiales</taxon>
        <taxon>Rickettsiaceae</taxon>
        <taxon>Rickettsieae</taxon>
        <taxon>Rickettsia</taxon>
        <taxon>spotted fever group</taxon>
    </lineage>
</organism>
<reference evidence="1 2" key="1">
    <citation type="submission" date="2019-04" db="EMBL/GenBank/DDBJ databases">
        <title>Draft genome sequence of Rickettsia asiatica Maytaro1284.</title>
        <authorList>
            <person name="Thu M."/>
            <person name="Qiu Y."/>
            <person name="Nakao R."/>
        </authorList>
    </citation>
    <scope>NUCLEOTIDE SEQUENCE [LARGE SCALE GENOMIC DNA]</scope>
    <source>
        <strain evidence="1 2">Maytaro1284</strain>
    </source>
</reference>
<evidence type="ECO:0000313" key="2">
    <source>
        <dbReference type="Proteomes" id="UP000321183"/>
    </source>
</evidence>
<name>A0A510G698_9RICK</name>
<dbReference type="AlphaFoldDB" id="A0A510G698"/>
<dbReference type="KEGG" id="ras:RAS_01470"/>
<accession>A0A510G698</accession>
<protein>
    <submittedName>
        <fullName evidence="1">Uncharacterized protein</fullName>
    </submittedName>
</protein>
<evidence type="ECO:0000313" key="1">
    <source>
        <dbReference type="EMBL" id="BBJ31038.1"/>
    </source>
</evidence>
<gene>
    <name evidence="1" type="ORF">RAS_01470</name>
</gene>
<keyword evidence="2" id="KW-1185">Reference proteome</keyword>
<sequence length="61" mass="7160">MRLPRSLFGINADKPPRNDVSKLLNKFTHVSADYPITIFSFRYLFYSVAKVFILTKTSMFR</sequence>
<dbReference type="EMBL" id="AP019563">
    <property type="protein sequence ID" value="BBJ31038.1"/>
    <property type="molecule type" value="Genomic_DNA"/>
</dbReference>